<evidence type="ECO:0000313" key="2">
    <source>
        <dbReference type="EMBL" id="OIQ67456.1"/>
    </source>
</evidence>
<evidence type="ECO:0000256" key="1">
    <source>
        <dbReference type="SAM" id="MobiDB-lite"/>
    </source>
</evidence>
<accession>A0A1J5P9N3</accession>
<feature type="region of interest" description="Disordered" evidence="1">
    <location>
        <begin position="121"/>
        <end position="172"/>
    </location>
</feature>
<reference evidence="2" key="1">
    <citation type="submission" date="2016-10" db="EMBL/GenBank/DDBJ databases">
        <title>Sequence of Gallionella enrichment culture.</title>
        <authorList>
            <person name="Poehlein A."/>
            <person name="Muehling M."/>
            <person name="Daniel R."/>
        </authorList>
    </citation>
    <scope>NUCLEOTIDE SEQUENCE</scope>
</reference>
<dbReference type="AlphaFoldDB" id="A0A1J5P9N3"/>
<dbReference type="EMBL" id="MLJW01005916">
    <property type="protein sequence ID" value="OIQ67456.1"/>
    <property type="molecule type" value="Genomic_DNA"/>
</dbReference>
<protein>
    <submittedName>
        <fullName evidence="2">Uncharacterized protein</fullName>
    </submittedName>
</protein>
<proteinExistence type="predicted"/>
<organism evidence="2">
    <name type="scientific">mine drainage metagenome</name>
    <dbReference type="NCBI Taxonomy" id="410659"/>
    <lineage>
        <taxon>unclassified sequences</taxon>
        <taxon>metagenomes</taxon>
        <taxon>ecological metagenomes</taxon>
    </lineage>
</organism>
<name>A0A1J5P9N3_9ZZZZ</name>
<gene>
    <name evidence="2" type="ORF">GALL_509650</name>
</gene>
<sequence>MPACLNRQWADIWFRNIPAQEARQDLSDGCRPGQADLDEAVEAPRAPNGRIDLVERIGGRDQHTAFGLGQAVDLLEQRVDDLSLVILVFAGVLGACAERVNLVDEKHAWRCRARVSEALPEGAQSVPEVPAGLPLAQGCRKESGSSGARDQGGREGFAGTWTAENQQRPRHV</sequence>
<comment type="caution">
    <text evidence="2">The sequence shown here is derived from an EMBL/GenBank/DDBJ whole genome shotgun (WGS) entry which is preliminary data.</text>
</comment>